<dbReference type="SUPFAM" id="SSF52540">
    <property type="entry name" value="P-loop containing nucleoside triphosphate hydrolases"/>
    <property type="match status" value="1"/>
</dbReference>
<dbReference type="InterPro" id="IPR011990">
    <property type="entry name" value="TPR-like_helical_dom_sf"/>
</dbReference>
<reference evidence="2" key="1">
    <citation type="submission" date="2014-06" db="EMBL/GenBank/DDBJ databases">
        <authorList>
            <person name="Berube P.M."/>
        </authorList>
    </citation>
    <scope>NUCLEOTIDE SEQUENCE</scope>
    <source>
        <strain evidence="2">P0903-H212</strain>
    </source>
</reference>
<feature type="repeat" description="TPR" evidence="1">
    <location>
        <begin position="141"/>
        <end position="174"/>
    </location>
</feature>
<dbReference type="PANTHER" id="PTHR44809:SF1">
    <property type="entry name" value="PROTEIN O-MANNOSYL-TRANSFERASE TMTC1"/>
    <property type="match status" value="1"/>
</dbReference>
<dbReference type="PROSITE" id="PS50005">
    <property type="entry name" value="TPR"/>
    <property type="match status" value="4"/>
</dbReference>
<sequence>MNGNGKQLNKIITYTVPSSETYIEKDANIYTNNLINLSEAEIIEKALSLHSQGDIFEASKYYQLFINQGFIDVRVFSNYGVICQKRGEISKAIKLYKKSIQLFPKRSECYSNLGYIYKEQKNLEEAEKYTRKAIEINPRFANAFLNLGNIMKDKGQLIDAEKYTRKAINLNPSGAECYLNLANILIDMGKLDEAIIYIQKTIDLDPKLIKPYYILSTLPMIKNSGDWQDHIFSDRILLNKGSKDKIDIYFARANILHKKKQFDLSSQYLIMANNLKLTLYPSNLDYRLHKSRTLMKESLKKDISDSCDSEIPKSIFIVGMPRSGSTLLESILSMNPDINDLGEVNIFEDSFLEWKRLKSENRNINLDEVYLKKLNILANNSSIITNKWLYNYQYVGIILSHIPNAFVIHCFRNPLDNILSIFRAHFSKGNEYSSSLIDCAKVYLDQEKKMNIYKKQYPSKIYSLNYDFLVTNPYTEIRSLISWLGWDWNDSYESPHLNSRSVSTASRVQVRSPINSKSIGGWKNYKSLLEPIIDIFAKTDTSNIN</sequence>
<accession>A0A0D5A3Z4</accession>
<keyword evidence="1" id="KW-0802">TPR repeat</keyword>
<dbReference type="InterPro" id="IPR019734">
    <property type="entry name" value="TPR_rpt"/>
</dbReference>
<feature type="repeat" description="TPR" evidence="1">
    <location>
        <begin position="107"/>
        <end position="140"/>
    </location>
</feature>
<organism evidence="2">
    <name type="scientific">Prochlorococcus marinus str. P0903-H212</name>
    <dbReference type="NCBI Taxonomy" id="1622208"/>
    <lineage>
        <taxon>Bacteria</taxon>
        <taxon>Bacillati</taxon>
        <taxon>Cyanobacteriota</taxon>
        <taxon>Cyanophyceae</taxon>
        <taxon>Synechococcales</taxon>
        <taxon>Prochlorococcaceae</taxon>
        <taxon>Prochlorococcus</taxon>
    </lineage>
</organism>
<dbReference type="Pfam" id="PF13469">
    <property type="entry name" value="Sulfotransfer_3"/>
    <property type="match status" value="1"/>
</dbReference>
<dbReference type="Pfam" id="PF13181">
    <property type="entry name" value="TPR_8"/>
    <property type="match status" value="1"/>
</dbReference>
<dbReference type="SUPFAM" id="SSF48452">
    <property type="entry name" value="TPR-like"/>
    <property type="match status" value="1"/>
</dbReference>
<dbReference type="Gene3D" id="1.25.40.10">
    <property type="entry name" value="Tetratricopeptide repeat domain"/>
    <property type="match status" value="1"/>
</dbReference>
<dbReference type="SMART" id="SM00028">
    <property type="entry name" value="TPR"/>
    <property type="match status" value="5"/>
</dbReference>
<dbReference type="AlphaFoldDB" id="A0A0D5A3Z4"/>
<name>A0A0D5A3Z4_PROMR</name>
<feature type="repeat" description="TPR" evidence="1">
    <location>
        <begin position="175"/>
        <end position="208"/>
    </location>
</feature>
<gene>
    <name evidence="2" type="ORF">FA03_0109</name>
</gene>
<evidence type="ECO:0000256" key="1">
    <source>
        <dbReference type="PROSITE-ProRule" id="PRU00339"/>
    </source>
</evidence>
<proteinExistence type="predicted"/>
<dbReference type="EMBL" id="KJ947871">
    <property type="protein sequence ID" value="AJW30941.1"/>
    <property type="molecule type" value="Genomic_DNA"/>
</dbReference>
<dbReference type="InterPro" id="IPR052943">
    <property type="entry name" value="TMTC_O-mannosyl-trnsfr"/>
</dbReference>
<dbReference type="InterPro" id="IPR027417">
    <property type="entry name" value="P-loop_NTPase"/>
</dbReference>
<dbReference type="Gene3D" id="3.40.50.300">
    <property type="entry name" value="P-loop containing nucleotide triphosphate hydrolases"/>
    <property type="match status" value="1"/>
</dbReference>
<protein>
    <submittedName>
        <fullName evidence="2">Uncharacterized protein</fullName>
    </submittedName>
</protein>
<dbReference type="Pfam" id="PF00515">
    <property type="entry name" value="TPR_1"/>
    <property type="match status" value="2"/>
</dbReference>
<evidence type="ECO:0000313" key="2">
    <source>
        <dbReference type="EMBL" id="AJW30941.1"/>
    </source>
</evidence>
<feature type="repeat" description="TPR" evidence="1">
    <location>
        <begin position="73"/>
        <end position="106"/>
    </location>
</feature>
<dbReference type="PANTHER" id="PTHR44809">
    <property type="match status" value="1"/>
</dbReference>
<dbReference type="PROSITE" id="PS50293">
    <property type="entry name" value="TPR_REGION"/>
    <property type="match status" value="2"/>
</dbReference>